<evidence type="ECO:0000313" key="1">
    <source>
        <dbReference type="EMBL" id="MCY9691806.1"/>
    </source>
</evidence>
<name>A0ABT4G6J7_9BACL</name>
<accession>A0ABT4G6J7</accession>
<sequence>MDYFTSIYNIDPDEAISLSNKFCDSNDFVENLISRDFSEEMIPLFIYLLKILDKDKDKRTILKKWIFTHLTDFNKKVWKVSLQKRDNLYLFLKKLTLEEGHFLGLEYADALLDSIKDYPSGFSKKGDLLKFFNIIDAPYKKDISQNLRQYLTYSDNSITLILDELASELFSESVALTEEYINQLVNGGFSKIVDRSDEAELESLIKVLSLRSDIVSNCNFDYWNTFIDRLEKRYEDTEDGTELQTIYFKLKELSTNLTEKLKYKGLKWTGLRILQRVFKSTSRRIPRNYLYELFWPTKRICIKCRLRGNAVLIVTLVLTESSNL</sequence>
<dbReference type="EMBL" id="JAMDMX010000003">
    <property type="protein sequence ID" value="MCY9691806.1"/>
    <property type="molecule type" value="Genomic_DNA"/>
</dbReference>
<keyword evidence="2" id="KW-1185">Reference proteome</keyword>
<proteinExistence type="predicted"/>
<comment type="caution">
    <text evidence="1">The sequence shown here is derived from an EMBL/GenBank/DDBJ whole genome shotgun (WGS) entry which is preliminary data.</text>
</comment>
<organism evidence="1 2">
    <name type="scientific">Paenibacillus alginolyticus</name>
    <dbReference type="NCBI Taxonomy" id="59839"/>
    <lineage>
        <taxon>Bacteria</taxon>
        <taxon>Bacillati</taxon>
        <taxon>Bacillota</taxon>
        <taxon>Bacilli</taxon>
        <taxon>Bacillales</taxon>
        <taxon>Paenibacillaceae</taxon>
        <taxon>Paenibacillus</taxon>
    </lineage>
</organism>
<gene>
    <name evidence="1" type="ORF">M5X19_02530</name>
</gene>
<protein>
    <submittedName>
        <fullName evidence="1">Uncharacterized protein</fullName>
    </submittedName>
</protein>
<reference evidence="1 2" key="1">
    <citation type="submission" date="2022-05" db="EMBL/GenBank/DDBJ databases">
        <title>Genome Sequencing of Bee-Associated Microbes.</title>
        <authorList>
            <person name="Dunlap C."/>
        </authorList>
    </citation>
    <scope>NUCLEOTIDE SEQUENCE [LARGE SCALE GENOMIC DNA]</scope>
    <source>
        <strain evidence="1 2">NRRL B-14421</strain>
    </source>
</reference>
<dbReference type="Proteomes" id="UP001527099">
    <property type="component" value="Unassembled WGS sequence"/>
</dbReference>
<evidence type="ECO:0000313" key="2">
    <source>
        <dbReference type="Proteomes" id="UP001527099"/>
    </source>
</evidence>